<sequence length="55" mass="5614">MTRPVARTLPQARNGGDVRAHRAAVDSSRPLLSRVGSSRARPAPVVDAAPVAAAG</sequence>
<dbReference type="Proteomes" id="UP000006820">
    <property type="component" value="Chromosome"/>
</dbReference>
<keyword evidence="3" id="KW-1185">Reference proteome</keyword>
<dbReference type="STRING" id="247156.NFA_40930"/>
<dbReference type="AlphaFoldDB" id="Q5YS99"/>
<evidence type="ECO:0000313" key="3">
    <source>
        <dbReference type="Proteomes" id="UP000006820"/>
    </source>
</evidence>
<dbReference type="HOGENOM" id="CLU_3027755_0_0_11"/>
<accession>Q5YS99</accession>
<feature type="compositionally biased region" description="Low complexity" evidence="1">
    <location>
        <begin position="39"/>
        <end position="55"/>
    </location>
</feature>
<evidence type="ECO:0000313" key="2">
    <source>
        <dbReference type="EMBL" id="BAD58942.1"/>
    </source>
</evidence>
<feature type="region of interest" description="Disordered" evidence="1">
    <location>
        <begin position="1"/>
        <end position="55"/>
    </location>
</feature>
<evidence type="ECO:0000256" key="1">
    <source>
        <dbReference type="SAM" id="MobiDB-lite"/>
    </source>
</evidence>
<dbReference type="EMBL" id="AP006618">
    <property type="protein sequence ID" value="BAD58942.1"/>
    <property type="molecule type" value="Genomic_DNA"/>
</dbReference>
<gene>
    <name evidence="2" type="ordered locus">NFA_40930</name>
</gene>
<reference evidence="2 3" key="1">
    <citation type="journal article" date="2004" name="Proc. Natl. Acad. Sci. U.S.A.">
        <title>The complete genomic sequence of Nocardia farcinica IFM 10152.</title>
        <authorList>
            <person name="Ishikawa J."/>
            <person name="Yamashita A."/>
            <person name="Mikami Y."/>
            <person name="Hoshino Y."/>
            <person name="Kurita H."/>
            <person name="Hotta K."/>
            <person name="Shiba T."/>
            <person name="Hattori M."/>
        </authorList>
    </citation>
    <scope>NUCLEOTIDE SEQUENCE [LARGE SCALE GENOMIC DNA]</scope>
    <source>
        <strain evidence="2 3">IFM 10152</strain>
    </source>
</reference>
<name>Q5YS99_NOCFA</name>
<proteinExistence type="predicted"/>
<dbReference type="KEGG" id="nfa:NFA_40930"/>
<protein>
    <submittedName>
        <fullName evidence="2">Uncharacterized protein</fullName>
    </submittedName>
</protein>
<organism evidence="2 3">
    <name type="scientific">Nocardia farcinica (strain IFM 10152)</name>
    <dbReference type="NCBI Taxonomy" id="247156"/>
    <lineage>
        <taxon>Bacteria</taxon>
        <taxon>Bacillati</taxon>
        <taxon>Actinomycetota</taxon>
        <taxon>Actinomycetes</taxon>
        <taxon>Mycobacteriales</taxon>
        <taxon>Nocardiaceae</taxon>
        <taxon>Nocardia</taxon>
    </lineage>
</organism>